<evidence type="ECO:0000256" key="5">
    <source>
        <dbReference type="SAM" id="MobiDB-lite"/>
    </source>
</evidence>
<keyword evidence="3" id="KW-0809">Transit peptide</keyword>
<dbReference type="InterPro" id="IPR050667">
    <property type="entry name" value="PPR-containing_protein"/>
</dbReference>
<feature type="non-terminal residue" evidence="6">
    <location>
        <position position="1"/>
    </location>
</feature>
<dbReference type="InterPro" id="IPR002885">
    <property type="entry name" value="PPR_rpt"/>
</dbReference>
<proteinExistence type="inferred from homology"/>
<feature type="region of interest" description="Disordered" evidence="5">
    <location>
        <begin position="177"/>
        <end position="201"/>
    </location>
</feature>
<feature type="repeat" description="PPR" evidence="4">
    <location>
        <begin position="589"/>
        <end position="623"/>
    </location>
</feature>
<dbReference type="EMBL" id="CP144746">
    <property type="protein sequence ID" value="WVZ55612.1"/>
    <property type="molecule type" value="Genomic_DNA"/>
</dbReference>
<reference evidence="6 7" key="1">
    <citation type="submission" date="2024-02" db="EMBL/GenBank/DDBJ databases">
        <title>High-quality chromosome-scale genome assembly of Pensacola bahiagrass (Paspalum notatum Flugge var. saurae).</title>
        <authorList>
            <person name="Vega J.M."/>
            <person name="Podio M."/>
            <person name="Orjuela J."/>
            <person name="Siena L.A."/>
            <person name="Pessino S.C."/>
            <person name="Combes M.C."/>
            <person name="Mariac C."/>
            <person name="Albertini E."/>
            <person name="Pupilli F."/>
            <person name="Ortiz J.P.A."/>
            <person name="Leblanc O."/>
        </authorList>
    </citation>
    <scope>NUCLEOTIDE SEQUENCE [LARGE SCALE GENOMIC DNA]</scope>
    <source>
        <strain evidence="6">R1</strain>
        <tissue evidence="6">Leaf</tissue>
    </source>
</reference>
<evidence type="ECO:0000256" key="3">
    <source>
        <dbReference type="ARBA" id="ARBA00022946"/>
    </source>
</evidence>
<protein>
    <recommendedName>
        <fullName evidence="8">Pentatricopeptide repeat-containing protein</fullName>
    </recommendedName>
</protein>
<evidence type="ECO:0008006" key="8">
    <source>
        <dbReference type="Google" id="ProtNLM"/>
    </source>
</evidence>
<feature type="repeat" description="PPR" evidence="4">
    <location>
        <begin position="1281"/>
        <end position="1315"/>
    </location>
</feature>
<dbReference type="Proteomes" id="UP001341281">
    <property type="component" value="Chromosome 02"/>
</dbReference>
<evidence type="ECO:0000256" key="1">
    <source>
        <dbReference type="ARBA" id="ARBA00007626"/>
    </source>
</evidence>
<dbReference type="Pfam" id="PF01535">
    <property type="entry name" value="PPR"/>
    <property type="match status" value="3"/>
</dbReference>
<dbReference type="PANTHER" id="PTHR47939">
    <property type="entry name" value="MEMBRANE-ASSOCIATED SALT-INDUCIBLE PROTEIN-LIKE"/>
    <property type="match status" value="1"/>
</dbReference>
<dbReference type="PANTHER" id="PTHR47939:SF6">
    <property type="entry name" value="OS03G0168400 PROTEIN"/>
    <property type="match status" value="1"/>
</dbReference>
<name>A0AAQ3PZA6_PASNO</name>
<dbReference type="NCBIfam" id="TIGR00756">
    <property type="entry name" value="PPR"/>
    <property type="match status" value="5"/>
</dbReference>
<evidence type="ECO:0000256" key="4">
    <source>
        <dbReference type="PROSITE-ProRule" id="PRU00708"/>
    </source>
</evidence>
<feature type="repeat" description="PPR" evidence="4">
    <location>
        <begin position="1106"/>
        <end position="1140"/>
    </location>
</feature>
<accession>A0AAQ3PZA6</accession>
<dbReference type="FunFam" id="1.25.40.10:FF:003126">
    <property type="entry name" value="Pentatricopeptide repeat-containing protein"/>
    <property type="match status" value="1"/>
</dbReference>
<dbReference type="Pfam" id="PF13041">
    <property type="entry name" value="PPR_2"/>
    <property type="match status" value="3"/>
</dbReference>
<comment type="similarity">
    <text evidence="1">Belongs to the PPR family. P subfamily.</text>
</comment>
<dbReference type="PROSITE" id="PS51375">
    <property type="entry name" value="PPR"/>
    <property type="match status" value="7"/>
</dbReference>
<evidence type="ECO:0000313" key="6">
    <source>
        <dbReference type="EMBL" id="WVZ55612.1"/>
    </source>
</evidence>
<feature type="repeat" description="PPR" evidence="4">
    <location>
        <begin position="1246"/>
        <end position="1280"/>
    </location>
</feature>
<keyword evidence="2" id="KW-0677">Repeat</keyword>
<keyword evidence="7" id="KW-1185">Reference proteome</keyword>
<feature type="repeat" description="PPR" evidence="4">
    <location>
        <begin position="1141"/>
        <end position="1175"/>
    </location>
</feature>
<evidence type="ECO:0000256" key="2">
    <source>
        <dbReference type="ARBA" id="ARBA00022737"/>
    </source>
</evidence>
<evidence type="ECO:0000313" key="7">
    <source>
        <dbReference type="Proteomes" id="UP001341281"/>
    </source>
</evidence>
<dbReference type="Gene3D" id="1.25.40.10">
    <property type="entry name" value="Tetratricopeptide repeat domain"/>
    <property type="match status" value="5"/>
</dbReference>
<feature type="repeat" description="PPR" evidence="4">
    <location>
        <begin position="554"/>
        <end position="588"/>
    </location>
</feature>
<feature type="repeat" description="PPR" evidence="4">
    <location>
        <begin position="1316"/>
        <end position="1350"/>
    </location>
</feature>
<dbReference type="InterPro" id="IPR011990">
    <property type="entry name" value="TPR-like_helical_dom_sf"/>
</dbReference>
<organism evidence="6 7">
    <name type="scientific">Paspalum notatum var. saurae</name>
    <dbReference type="NCBI Taxonomy" id="547442"/>
    <lineage>
        <taxon>Eukaryota</taxon>
        <taxon>Viridiplantae</taxon>
        <taxon>Streptophyta</taxon>
        <taxon>Embryophyta</taxon>
        <taxon>Tracheophyta</taxon>
        <taxon>Spermatophyta</taxon>
        <taxon>Magnoliopsida</taxon>
        <taxon>Liliopsida</taxon>
        <taxon>Poales</taxon>
        <taxon>Poaceae</taxon>
        <taxon>PACMAD clade</taxon>
        <taxon>Panicoideae</taxon>
        <taxon>Andropogonodae</taxon>
        <taxon>Paspaleae</taxon>
        <taxon>Paspalinae</taxon>
        <taxon>Paspalum</taxon>
    </lineage>
</organism>
<gene>
    <name evidence="6" type="ORF">U9M48_006252</name>
</gene>
<sequence length="1387" mass="155544">LSKRCRAAGGPGAVRSGLPSACLTFLSPPAATRLLPASSSPSPHSVPPAWLPARYCLPAPPGLSLWCCLPAPPHCLHDDPASNRRLTRCGNGRFDRITCGTVESMAVPPLNSYPASEPLSSEGIELDWMWMAWRFVRAIHLRRLSSDFKRGAKIGGRHFADNALELNTSKGSLLRGGSRGVGELRNSTSADASEEAGSNLEPKTGELFNSALKSCSGIGSLVIAKCSHIFESRSDTFDGKCSLQDVLKPGLWLSPETLRRFWRVSELKPKDFLDILIGFGPSVAEVRKARFLWNLYRWTSQQSKDFQHLPRSNEAMISILADAHMLSQAESLLLSLDDHMAPVVSSNLFSQIIQVYSEACNLEKSVALYNYARCKHIIPSASCYQVLLNFLIRKRNDELLLRVYLDMLEVGFSSCTTDEVLDSVIMALIKKGNFLQALGVLRQLKSLGLKLSSGSVSTIVEEFNKKKDIGDMMNFLEEWKCLPELRLCNRILAYSCKNLGTDQAWLVFQRLEALGFSPDATTFGILIFHSCREMKLKSAFVYLSECFSRHITPRVCAYNAILGGVFREGLYRHAKYVFEDMVERKIMPNFSTYKIILAGYCRYRQFDDIEQVLRDMKKYGVNDLPSGNCVLSTALSFLGLDHLGVKIKRDNATGFPKAEFFDSVGNGLYLDTDSKKFEISLAQILDSAFHPDINSELLSASQQGNVASALLVKDEAFQWGHDISMASCSERFRALCVSPAYVIFATDLMEEMPDIFDKLDVQNLNLVAQTLSGNGMSAHARLVLEKMLREGLPISHDTYTYLMIGLCEERNIAGFWECWNLAPKYRWSPDSKDMVALISYLCKWGVIEEALKLMNPLFDCYPGVFFSAYCALLKELCRTGYTSVGSAMLEALIEKGVAVDHSLPFCVMEGFLKEQKPAESIGMYDMWLNKSKEQDVFTYLSLLPSLPWLDAGRAKNLIEAMLTMKTTDFSYISCIVKELVQTRNIRHVMPILQESTPWKLSGTLLNSLLQAYGCLKNWRKLDAVLCNMLKMHDDLCISSYRFLVCRMCEQSRFYSASSLRVLFQHSDKSRELISCNILLFYLFQSRNTLQVHDLMKNMEGSGISPDKITYDFLIHGFHKLGDTNSSVNAFDACIAQGIKPSNRSFRIVLSHYCRLGNLQKSLALFHLIERSGWKHDLIIMTTFTSCLLYFGRHSEAKSCLKKLGKSEFVGSYINFDGLIKEFCILGDLKMSLNLLNVMLKNGKFPNQVSYSSVIERLCILKEFDQALDFLAEMQFAGLKPSETSCNALVHGLCAMGRTSDARKILQMLPTLGSAPSYGMYRVVFDNYCRSRSLQKAAALLHDMQQAGQVPNFEMQWSIISNFSSTSEKTEGQGEPILPNLFPCANPP</sequence>